<keyword evidence="2" id="KW-0472">Membrane</keyword>
<organism evidence="3 4">
    <name type="scientific">Sorangium cellulosum</name>
    <name type="common">Polyangium cellulosum</name>
    <dbReference type="NCBI Taxonomy" id="56"/>
    <lineage>
        <taxon>Bacteria</taxon>
        <taxon>Pseudomonadati</taxon>
        <taxon>Myxococcota</taxon>
        <taxon>Polyangia</taxon>
        <taxon>Polyangiales</taxon>
        <taxon>Polyangiaceae</taxon>
        <taxon>Sorangium</taxon>
    </lineage>
</organism>
<feature type="transmembrane region" description="Helical" evidence="2">
    <location>
        <begin position="41"/>
        <end position="62"/>
    </location>
</feature>
<evidence type="ECO:0000256" key="2">
    <source>
        <dbReference type="SAM" id="Phobius"/>
    </source>
</evidence>
<name>A0A4P2QPL9_SORCE</name>
<evidence type="ECO:0000256" key="1">
    <source>
        <dbReference type="SAM" id="MobiDB-lite"/>
    </source>
</evidence>
<evidence type="ECO:0000313" key="4">
    <source>
        <dbReference type="Proteomes" id="UP000295497"/>
    </source>
</evidence>
<evidence type="ECO:0000313" key="3">
    <source>
        <dbReference type="EMBL" id="AUX32127.1"/>
    </source>
</evidence>
<proteinExistence type="predicted"/>
<reference evidence="3 4" key="1">
    <citation type="submission" date="2015-09" db="EMBL/GenBank/DDBJ databases">
        <title>Sorangium comparison.</title>
        <authorList>
            <person name="Zaburannyi N."/>
            <person name="Bunk B."/>
            <person name="Overmann J."/>
            <person name="Mueller R."/>
        </authorList>
    </citation>
    <scope>NUCLEOTIDE SEQUENCE [LARGE SCALE GENOMIC DNA]</scope>
    <source>
        <strain evidence="3 4">So ce836</strain>
    </source>
</reference>
<sequence>MESQSRASRSDRQQARPAERRRPVPLGGRAGVVLRARGLRLAWLGVVLVMSVVCPGSEGFAATTDFTV</sequence>
<protein>
    <submittedName>
        <fullName evidence="3">Uncharacterized protein</fullName>
    </submittedName>
</protein>
<feature type="compositionally biased region" description="Basic and acidic residues" evidence="1">
    <location>
        <begin position="8"/>
        <end position="22"/>
    </location>
</feature>
<dbReference type="EMBL" id="CP012672">
    <property type="protein sequence ID" value="AUX32127.1"/>
    <property type="molecule type" value="Genomic_DNA"/>
</dbReference>
<accession>A0A4P2QPL9</accession>
<dbReference type="AlphaFoldDB" id="A0A4P2QPL9"/>
<dbReference type="RefSeq" id="WP_129575786.1">
    <property type="nucleotide sequence ID" value="NZ_CP012672.1"/>
</dbReference>
<keyword evidence="2" id="KW-1133">Transmembrane helix</keyword>
<gene>
    <name evidence="3" type="ORF">SOCE836_042630</name>
</gene>
<feature type="region of interest" description="Disordered" evidence="1">
    <location>
        <begin position="1"/>
        <end position="25"/>
    </location>
</feature>
<keyword evidence="2" id="KW-0812">Transmembrane</keyword>
<dbReference type="Proteomes" id="UP000295497">
    <property type="component" value="Chromosome"/>
</dbReference>